<name>A0A812UVZ5_9DINO</name>
<dbReference type="InterPro" id="IPR029063">
    <property type="entry name" value="SAM-dependent_MTases_sf"/>
</dbReference>
<keyword evidence="1" id="KW-0812">Transmembrane</keyword>
<dbReference type="OrthoDB" id="434120at2759"/>
<evidence type="ECO:0000256" key="1">
    <source>
        <dbReference type="SAM" id="Phobius"/>
    </source>
</evidence>
<proteinExistence type="predicted"/>
<sequence>MLGAQMFLLAARVSSGLLPLGVKLRWIPVRLPLWEPPQPPAHVDVAPPPPTQGGVEAVHEALRARRQLADIVRKNDEVLLALQLRHHSDDRTVIRALAKVNDLFELLRQAGCTIVQAARAEELMELAIEAPDVKAPKRSSARYFYAAAGLIVVMILVLVAIIVLEMSQAAQGWEVGKCSITLFHNQTCFQTPAERRGDFSPGWAATLTDFGPGDRVFLDTGCNDRQHHAVVVSFSSPSGVMPSSLQHDELCLGLSKRISPIQKHECRVTLQLGDHLLHAPRRRLLRVVSPTCVLVVHDTVGYRRLARTQVGQDDAVLEIGSSLGECTHILSSRASAVIGIDVSRDLVEESRRRFPNCRFEWLDCFQEEARLRALCKELLEASSSLKVFVDIGGDRTTNDVCCFLALLDNVLRTLAWDSLPSLPSLPSLVVVKSKALSGAAAEVAGPDGTIPAPKLRPWLEACTIPPVVSSKQLKKKMARARKAQWQQADDSVWQAFEMERIQWDILDDEDPLMFRACRRVWTDLRKKERAHLKAELQDFKYLKQEQPEA</sequence>
<reference evidence="3" key="1">
    <citation type="submission" date="2021-02" db="EMBL/GenBank/DDBJ databases">
        <authorList>
            <person name="Dougan E. K."/>
            <person name="Rhodes N."/>
            <person name="Thang M."/>
            <person name="Chan C."/>
        </authorList>
    </citation>
    <scope>NUCLEOTIDE SEQUENCE</scope>
</reference>
<dbReference type="SUPFAM" id="SSF53335">
    <property type="entry name" value="S-adenosyl-L-methionine-dependent methyltransferases"/>
    <property type="match status" value="1"/>
</dbReference>
<keyword evidence="1" id="KW-0472">Membrane</keyword>
<keyword evidence="2" id="KW-0732">Signal</keyword>
<evidence type="ECO:0008006" key="5">
    <source>
        <dbReference type="Google" id="ProtNLM"/>
    </source>
</evidence>
<protein>
    <recommendedName>
        <fullName evidence="5">Methyltransferase domain-containing protein</fullName>
    </recommendedName>
</protein>
<accession>A0A812UVZ5</accession>
<evidence type="ECO:0000256" key="2">
    <source>
        <dbReference type="SAM" id="SignalP"/>
    </source>
</evidence>
<dbReference type="Gene3D" id="3.40.50.150">
    <property type="entry name" value="Vaccinia Virus protein VP39"/>
    <property type="match status" value="1"/>
</dbReference>
<evidence type="ECO:0000313" key="4">
    <source>
        <dbReference type="Proteomes" id="UP000604046"/>
    </source>
</evidence>
<keyword evidence="1" id="KW-1133">Transmembrane helix</keyword>
<dbReference type="EMBL" id="CAJNDS010002779">
    <property type="protein sequence ID" value="CAE7594141.1"/>
    <property type="molecule type" value="Genomic_DNA"/>
</dbReference>
<dbReference type="AlphaFoldDB" id="A0A812UVZ5"/>
<organism evidence="3 4">
    <name type="scientific">Symbiodinium natans</name>
    <dbReference type="NCBI Taxonomy" id="878477"/>
    <lineage>
        <taxon>Eukaryota</taxon>
        <taxon>Sar</taxon>
        <taxon>Alveolata</taxon>
        <taxon>Dinophyceae</taxon>
        <taxon>Suessiales</taxon>
        <taxon>Symbiodiniaceae</taxon>
        <taxon>Symbiodinium</taxon>
    </lineage>
</organism>
<dbReference type="Proteomes" id="UP000604046">
    <property type="component" value="Unassembled WGS sequence"/>
</dbReference>
<feature type="signal peptide" evidence="2">
    <location>
        <begin position="1"/>
        <end position="16"/>
    </location>
</feature>
<comment type="caution">
    <text evidence="3">The sequence shown here is derived from an EMBL/GenBank/DDBJ whole genome shotgun (WGS) entry which is preliminary data.</text>
</comment>
<feature type="transmembrane region" description="Helical" evidence="1">
    <location>
        <begin position="143"/>
        <end position="164"/>
    </location>
</feature>
<feature type="chain" id="PRO_5032870577" description="Methyltransferase domain-containing protein" evidence="2">
    <location>
        <begin position="17"/>
        <end position="549"/>
    </location>
</feature>
<gene>
    <name evidence="3" type="ORF">SNAT2548_LOCUS33817</name>
</gene>
<keyword evidence="4" id="KW-1185">Reference proteome</keyword>
<evidence type="ECO:0000313" key="3">
    <source>
        <dbReference type="EMBL" id="CAE7594141.1"/>
    </source>
</evidence>